<keyword evidence="2" id="KW-1185">Reference proteome</keyword>
<dbReference type="STRING" id="1563681.BFP71_13595"/>
<sequence length="446" mass="51428">MVDASLHFQNDAKNEIIDFYGLIFAAKGNRKYTHLNPKSTFLSFSLILGISILWGCDQKERKVSIDENTVISYLDNNSFALSTSDSKPFDLSPLDDSFKRKRIILLGEVHGSQINEKLDLEIFKYLYQKHGVRHYLGESGYGMGLLINEYIQTGDEQLLKSIFQLWSGTFSGTQQNYERIKALRAFNVSLPSYAKFKYVGIDLEQQFGAGFLAIKRFLFDDLNYYDKSIRQALASFVSFQNNNFNSVNAYCQYFLQQIRKESLVESYKRAFGKHYQEVELILENMIMRHALHQNPKSYIAKRENQITENLDFIMNQDPIGNFYGKWGAFHIWKNNVGNQPSSFIKLAIKRGVINKDDVLSIPIFYSNSYYADKNSDFRSTSISSMAFPENLTSNETSSIKFYRLNEESSPFLEHMLLIEGEEGVVTDYFTEFIKISGSKAATRLIF</sequence>
<reference evidence="1 2" key="1">
    <citation type="submission" date="2016-08" db="EMBL/GenBank/DDBJ databases">
        <title>Draft genome of Fabibacter sp. strain SK-8.</title>
        <authorList>
            <person name="Wong S.-K."/>
            <person name="Hamasaki K."/>
            <person name="Yoshizawa S."/>
        </authorList>
    </citation>
    <scope>NUCLEOTIDE SEQUENCE [LARGE SCALE GENOMIC DNA]</scope>
    <source>
        <strain evidence="1 2">SK-8</strain>
    </source>
</reference>
<dbReference type="SUPFAM" id="SSF159501">
    <property type="entry name" value="EreA/ChaN-like"/>
    <property type="match status" value="1"/>
</dbReference>
<dbReference type="EMBL" id="MDGQ01000005">
    <property type="protein sequence ID" value="OEK04498.1"/>
    <property type="molecule type" value="Genomic_DNA"/>
</dbReference>
<accession>A0A1E5SZE1</accession>
<gene>
    <name evidence="1" type="ORF">BFP71_13595</name>
</gene>
<evidence type="ECO:0000313" key="1">
    <source>
        <dbReference type="EMBL" id="OEK04498.1"/>
    </source>
</evidence>
<comment type="caution">
    <text evidence="1">The sequence shown here is derived from an EMBL/GenBank/DDBJ whole genome shotgun (WGS) entry which is preliminary data.</text>
</comment>
<protein>
    <recommendedName>
        <fullName evidence="3">Erythromycin esterase</fullName>
    </recommendedName>
</protein>
<dbReference type="Gene3D" id="3.30.1870.10">
    <property type="entry name" value="EreA-like, domain 2"/>
    <property type="match status" value="1"/>
</dbReference>
<evidence type="ECO:0008006" key="3">
    <source>
        <dbReference type="Google" id="ProtNLM"/>
    </source>
</evidence>
<proteinExistence type="predicted"/>
<dbReference type="Proteomes" id="UP000095552">
    <property type="component" value="Unassembled WGS sequence"/>
</dbReference>
<dbReference type="AlphaFoldDB" id="A0A1E5SZE1"/>
<name>A0A1E5SZE1_9BACT</name>
<organism evidence="1 2">
    <name type="scientific">Roseivirga misakiensis</name>
    <dbReference type="NCBI Taxonomy" id="1563681"/>
    <lineage>
        <taxon>Bacteria</taxon>
        <taxon>Pseudomonadati</taxon>
        <taxon>Bacteroidota</taxon>
        <taxon>Cytophagia</taxon>
        <taxon>Cytophagales</taxon>
        <taxon>Roseivirgaceae</taxon>
        <taxon>Roseivirga</taxon>
    </lineage>
</organism>
<evidence type="ECO:0000313" key="2">
    <source>
        <dbReference type="Proteomes" id="UP000095552"/>
    </source>
</evidence>